<protein>
    <submittedName>
        <fullName evidence="6">Deacylase</fullName>
    </submittedName>
</protein>
<dbReference type="Proteomes" id="UP000240009">
    <property type="component" value="Unassembled WGS sequence"/>
</dbReference>
<accession>A0A2S8F3P7</accession>
<dbReference type="InterPro" id="IPR053138">
    <property type="entry name" value="N-alpha-Ac-DABA_deacetylase"/>
</dbReference>
<evidence type="ECO:0000313" key="7">
    <source>
        <dbReference type="Proteomes" id="UP000240009"/>
    </source>
</evidence>
<evidence type="ECO:0000256" key="4">
    <source>
        <dbReference type="ARBA" id="ARBA00022833"/>
    </source>
</evidence>
<dbReference type="PANTHER" id="PTHR37326:SF2">
    <property type="entry name" value="SUCCINYLGLUTAMATE DESUCCINYLASE_ASPARTOACYLASE FAMILY PROTEIN"/>
    <property type="match status" value="1"/>
</dbReference>
<gene>
    <name evidence="6" type="ORF">C5Y96_20000</name>
</gene>
<comment type="cofactor">
    <cofactor evidence="1">
        <name>Zn(2+)</name>
        <dbReference type="ChEBI" id="CHEBI:29105"/>
    </cofactor>
</comment>
<dbReference type="InterPro" id="IPR043795">
    <property type="entry name" value="N-alpha-Ac-DABA-like"/>
</dbReference>
<dbReference type="OrthoDB" id="9782876at2"/>
<proteinExistence type="predicted"/>
<dbReference type="PANTHER" id="PTHR37326">
    <property type="entry name" value="BLL3975 PROTEIN"/>
    <property type="match status" value="1"/>
</dbReference>
<dbReference type="EMBL" id="PUIA01000064">
    <property type="protein sequence ID" value="PQO26768.1"/>
    <property type="molecule type" value="Genomic_DNA"/>
</dbReference>
<comment type="caution">
    <text evidence="6">The sequence shown here is derived from an EMBL/GenBank/DDBJ whole genome shotgun (WGS) entry which is preliminary data.</text>
</comment>
<dbReference type="GO" id="GO:0046872">
    <property type="term" value="F:metal ion binding"/>
    <property type="evidence" value="ECO:0007669"/>
    <property type="project" value="UniProtKB-KW"/>
</dbReference>
<dbReference type="Pfam" id="PF24827">
    <property type="entry name" value="AstE_AspA_cat"/>
    <property type="match status" value="1"/>
</dbReference>
<evidence type="ECO:0000313" key="6">
    <source>
        <dbReference type="EMBL" id="PQO26768.1"/>
    </source>
</evidence>
<dbReference type="PIRSF" id="PIRSF039012">
    <property type="entry name" value="ASP"/>
    <property type="match status" value="1"/>
</dbReference>
<evidence type="ECO:0000256" key="1">
    <source>
        <dbReference type="ARBA" id="ARBA00001947"/>
    </source>
</evidence>
<dbReference type="GO" id="GO:0016788">
    <property type="term" value="F:hydrolase activity, acting on ester bonds"/>
    <property type="evidence" value="ECO:0007669"/>
    <property type="project" value="InterPro"/>
</dbReference>
<dbReference type="GO" id="GO:0016811">
    <property type="term" value="F:hydrolase activity, acting on carbon-nitrogen (but not peptide) bonds, in linear amides"/>
    <property type="evidence" value="ECO:0007669"/>
    <property type="project" value="InterPro"/>
</dbReference>
<evidence type="ECO:0000259" key="5">
    <source>
        <dbReference type="Pfam" id="PF24827"/>
    </source>
</evidence>
<name>A0A2S8F3P7_9BACT</name>
<reference evidence="6 7" key="1">
    <citation type="submission" date="2018-02" db="EMBL/GenBank/DDBJ databases">
        <title>Comparative genomes isolates from brazilian mangrove.</title>
        <authorList>
            <person name="Araujo J.E."/>
            <person name="Taketani R.G."/>
            <person name="Silva M.C.P."/>
            <person name="Loureco M.V."/>
            <person name="Andreote F.D."/>
        </authorList>
    </citation>
    <scope>NUCLEOTIDE SEQUENCE [LARGE SCALE GENOMIC DNA]</scope>
    <source>
        <strain evidence="6 7">HEX-2 MGV</strain>
    </source>
</reference>
<dbReference type="SUPFAM" id="SSF53187">
    <property type="entry name" value="Zn-dependent exopeptidases"/>
    <property type="match status" value="1"/>
</dbReference>
<keyword evidence="4" id="KW-0862">Zinc</keyword>
<organism evidence="6 7">
    <name type="scientific">Blastopirellula marina</name>
    <dbReference type="NCBI Taxonomy" id="124"/>
    <lineage>
        <taxon>Bacteria</taxon>
        <taxon>Pseudomonadati</taxon>
        <taxon>Planctomycetota</taxon>
        <taxon>Planctomycetia</taxon>
        <taxon>Pirellulales</taxon>
        <taxon>Pirellulaceae</taxon>
        <taxon>Blastopirellula</taxon>
    </lineage>
</organism>
<dbReference type="RefSeq" id="WP_105357036.1">
    <property type="nucleotide sequence ID" value="NZ_PUIA01000064.1"/>
</dbReference>
<dbReference type="InterPro" id="IPR055438">
    <property type="entry name" value="AstE_AspA_cat"/>
</dbReference>
<dbReference type="AlphaFoldDB" id="A0A2S8F3P7"/>
<dbReference type="Gene3D" id="3.40.630.10">
    <property type="entry name" value="Zn peptidases"/>
    <property type="match status" value="1"/>
</dbReference>
<keyword evidence="2" id="KW-0479">Metal-binding</keyword>
<keyword evidence="3" id="KW-0378">Hydrolase</keyword>
<feature type="domain" description="Succinylglutamate desuccinylase/Aspartoacylase catalytic" evidence="5">
    <location>
        <begin position="58"/>
        <end position="236"/>
    </location>
</feature>
<dbReference type="CDD" id="cd06251">
    <property type="entry name" value="M14_ASTE_ASPA-like"/>
    <property type="match status" value="1"/>
</dbReference>
<evidence type="ECO:0000256" key="3">
    <source>
        <dbReference type="ARBA" id="ARBA00022801"/>
    </source>
</evidence>
<evidence type="ECO:0000256" key="2">
    <source>
        <dbReference type="ARBA" id="ARBA00022723"/>
    </source>
</evidence>
<sequence>MDARHTNQPSPQPSRSFVIGGQYVGPGNRLRLEIPVARLPTGTYITLPIEVLHGPVEGPTAWVSAAVHGDELNGVEIARMLLEKLTPSKLIGTLIVVPMVNGFGVINQSRYLPDRRDLNRSFPGSKTGSLASRLAKLMMTEVVSRCQYGIDLHTGSNLRTNLPQIRGDMDDEETYECALAFGPPAIVHSDLRDGSLRAAANAKGIKVLLYEAGEPNRFNHDSIRVGVNGVMRVLSFLNMLKTPVKLPKRAPKMIRESTWVRAKRSGIVRLLVELGDEVHDGQQIGIIADVFGTEPKYLKAPYDGLVIGLSNNPIAHQGDGLVHVGRLGS</sequence>